<feature type="region of interest" description="Disordered" evidence="1">
    <location>
        <begin position="47"/>
        <end position="70"/>
    </location>
</feature>
<dbReference type="EMBL" id="JAEPRB010000014">
    <property type="protein sequence ID" value="KAG2226692.1"/>
    <property type="molecule type" value="Genomic_DNA"/>
</dbReference>
<comment type="caution">
    <text evidence="2">The sequence shown here is derived from an EMBL/GenBank/DDBJ whole genome shotgun (WGS) entry which is preliminary data.</text>
</comment>
<name>A0A8H7SEH5_9FUNG</name>
<accession>A0A8H7SEH5</accession>
<evidence type="ECO:0000256" key="1">
    <source>
        <dbReference type="SAM" id="MobiDB-lite"/>
    </source>
</evidence>
<organism evidence="2 3">
    <name type="scientific">Circinella minor</name>
    <dbReference type="NCBI Taxonomy" id="1195481"/>
    <lineage>
        <taxon>Eukaryota</taxon>
        <taxon>Fungi</taxon>
        <taxon>Fungi incertae sedis</taxon>
        <taxon>Mucoromycota</taxon>
        <taxon>Mucoromycotina</taxon>
        <taxon>Mucoromycetes</taxon>
        <taxon>Mucorales</taxon>
        <taxon>Lichtheimiaceae</taxon>
        <taxon>Circinella</taxon>
    </lineage>
</organism>
<sequence>MGSNVFKNKTQLFIGRNAHLNINEESSQRVVDIFKMRLLETSSTLKSRPTISISGTTDIGSNQNSNTSKRSLLKEQSYLGDAEHLPICFIHGEPKLHSMTDQRNKEKKTEIYYADAIQRLNNNESQEVAILETSNGLDKVDGRKVGSDHIRSMFGGLSMLADIANTYKLGSFEAMSQVHVHVIRAHDYRKKTQCTRERPGNSGIDTITT</sequence>
<dbReference type="OrthoDB" id="2206777at2759"/>
<dbReference type="AlphaFoldDB" id="A0A8H7SEH5"/>
<gene>
    <name evidence="2" type="ORF">INT45_001039</name>
</gene>
<keyword evidence="3" id="KW-1185">Reference proteome</keyword>
<protein>
    <submittedName>
        <fullName evidence="2">Uncharacterized protein</fullName>
    </submittedName>
</protein>
<proteinExistence type="predicted"/>
<dbReference type="Proteomes" id="UP000646827">
    <property type="component" value="Unassembled WGS sequence"/>
</dbReference>
<evidence type="ECO:0000313" key="2">
    <source>
        <dbReference type="EMBL" id="KAG2226692.1"/>
    </source>
</evidence>
<evidence type="ECO:0000313" key="3">
    <source>
        <dbReference type="Proteomes" id="UP000646827"/>
    </source>
</evidence>
<reference evidence="2 3" key="1">
    <citation type="submission" date="2020-12" db="EMBL/GenBank/DDBJ databases">
        <title>Metabolic potential, ecology and presence of endohyphal bacteria is reflected in genomic diversity of Mucoromycotina.</title>
        <authorList>
            <person name="Muszewska A."/>
            <person name="Okrasinska A."/>
            <person name="Steczkiewicz K."/>
            <person name="Drgas O."/>
            <person name="Orlowska M."/>
            <person name="Perlinska-Lenart U."/>
            <person name="Aleksandrzak-Piekarczyk T."/>
            <person name="Szatraj K."/>
            <person name="Zielenkiewicz U."/>
            <person name="Pilsyk S."/>
            <person name="Malc E."/>
            <person name="Mieczkowski P."/>
            <person name="Kruszewska J.S."/>
            <person name="Biernat P."/>
            <person name="Pawlowska J."/>
        </authorList>
    </citation>
    <scope>NUCLEOTIDE SEQUENCE [LARGE SCALE GENOMIC DNA]</scope>
    <source>
        <strain evidence="2 3">CBS 142.35</strain>
    </source>
</reference>